<dbReference type="Pfam" id="PF05359">
    <property type="entry name" value="DUF748"/>
    <property type="match status" value="1"/>
</dbReference>
<gene>
    <name evidence="8" type="ORF">HMPREF1991_02209</name>
</gene>
<evidence type="ECO:0000256" key="5">
    <source>
        <dbReference type="SAM" id="MobiDB-lite"/>
    </source>
</evidence>
<dbReference type="RefSeq" id="WP_044121759.1">
    <property type="nucleotide sequence ID" value="NZ_KB899214.1"/>
</dbReference>
<evidence type="ECO:0000256" key="2">
    <source>
        <dbReference type="ARBA" id="ARBA00022692"/>
    </source>
</evidence>
<reference evidence="8 9" key="1">
    <citation type="submission" date="2013-08" db="EMBL/GenBank/DDBJ databases">
        <authorList>
            <person name="Weinstock G."/>
            <person name="Sodergren E."/>
            <person name="Wylie T."/>
            <person name="Fulton L."/>
            <person name="Fulton R."/>
            <person name="Fronick C."/>
            <person name="O'Laughlin M."/>
            <person name="Godfrey J."/>
            <person name="Miner T."/>
            <person name="Herter B."/>
            <person name="Appelbaum E."/>
            <person name="Cordes M."/>
            <person name="Lek S."/>
            <person name="Wollam A."/>
            <person name="Pepin K.H."/>
            <person name="Palsikar V.B."/>
            <person name="Mitreva M."/>
            <person name="Wilson R.K."/>
        </authorList>
    </citation>
    <scope>NUCLEOTIDE SEQUENCE [LARGE SCALE GENOMIC DNA]</scope>
    <source>
        <strain evidence="8 9">ATCC 15930</strain>
    </source>
</reference>
<name>A0A069QGC0_HOYLO</name>
<comment type="subcellular location">
    <subcellularLocation>
        <location evidence="1">Membrane</location>
        <topology evidence="1">Single-pass membrane protein</topology>
    </subcellularLocation>
</comment>
<dbReference type="PATRIC" id="fig|1122985.7.peg.2291"/>
<evidence type="ECO:0000313" key="8">
    <source>
        <dbReference type="EMBL" id="KDR51697.1"/>
    </source>
</evidence>
<dbReference type="Proteomes" id="UP000027442">
    <property type="component" value="Unassembled WGS sequence"/>
</dbReference>
<dbReference type="eggNOG" id="COG2982">
    <property type="taxonomic scope" value="Bacteria"/>
</dbReference>
<evidence type="ECO:0000256" key="6">
    <source>
        <dbReference type="SAM" id="Phobius"/>
    </source>
</evidence>
<protein>
    <recommendedName>
        <fullName evidence="7">Translocation and assembly module TamB C-terminal domain-containing protein</fullName>
    </recommendedName>
</protein>
<dbReference type="InterPro" id="IPR008023">
    <property type="entry name" value="DUF748"/>
</dbReference>
<dbReference type="InterPro" id="IPR007452">
    <property type="entry name" value="TamB_C"/>
</dbReference>
<evidence type="ECO:0000313" key="9">
    <source>
        <dbReference type="Proteomes" id="UP000027442"/>
    </source>
</evidence>
<feature type="domain" description="Translocation and assembly module TamB C-terminal" evidence="7">
    <location>
        <begin position="1007"/>
        <end position="1455"/>
    </location>
</feature>
<evidence type="ECO:0000256" key="4">
    <source>
        <dbReference type="ARBA" id="ARBA00023136"/>
    </source>
</evidence>
<keyword evidence="2 6" id="KW-0812">Transmembrane</keyword>
<keyword evidence="3 6" id="KW-1133">Transmembrane helix</keyword>
<evidence type="ECO:0000259" key="7">
    <source>
        <dbReference type="Pfam" id="PF04357"/>
    </source>
</evidence>
<feature type="region of interest" description="Disordered" evidence="5">
    <location>
        <begin position="1113"/>
        <end position="1132"/>
    </location>
</feature>
<evidence type="ECO:0000256" key="1">
    <source>
        <dbReference type="ARBA" id="ARBA00004167"/>
    </source>
</evidence>
<dbReference type="HOGENOM" id="CLU_002997_1_1_10"/>
<sequence length="1478" mass="162820">MRKLRHIINTILWAVVGLYFVFVVLLHVPFIQAFVGNTIGNTLSEKLGTEVSVGKVDLGFLNRIIIDDLVINDQQNKRMLEATRLSAKLDYAALAAGKIHISSVQLFGLKANLYKKTAQSQTNFQFAIDSLASKDDTSNTPLDLRINTLIIRRGNVSYNQLDVPKSNTFSAKHILATDISAHIALDALTNDSVNLDIKDLSFKEQSGLYVKSLTGELTANRRQAKLLNLACILPATSISFGPIKATYAFNGSEFQSPSLQFNGTLQRSKLTLADLACFLPELKKSTKPFFLQADVSGTSTSVRVKTLEISSRENKFSLQANGSISNWTSKLRWVTTIKRLRVSAEGVQFLSDNFANHFQVPPIIGRLGNIDYIGEAGGYGQDVATKGIIRTDAGTATVAFGKHNNNFSGRVETNALDLGKILADKRFGNISTQINVDGKLPTRGSVYVKAKGDVKEFFYNAYSYKNIVVDGEWNNGTFDGKLNVKDPNVNFDLQGQFNLSSKQPFAKLKAEVTNFNPSALSLTNRWPNTQFSFAVMADIKGNSLNTANGRVQLDRFAMVSDTKSYKLDAISIDVSNNNQEHSLAVNSDFGNILLTGKYDYNTLTQSLTNLIGSKVPTMPGLPKVTDAQTNNFTISANVDNTDWLQHIFNVPLNIEQPVNFAASMNDAQKTLSVSLKAPSFTYNGHHIEGSVVSISTLNDTLKLAAQATNVAENGKKIWCNVHATAADNKISSTVSFDNLRKPLLRGELKWHTTFFKNDKGEATAQASFLHSGITVGDAIWEVKPSQVTYSKNRVQFDKFAVTRGKQLIGIDGTATANAQDSLMVDLKDVDVNYILNLVNFHAVEFGGRATGTAIVKTPFSNPDAYANLRVNDFTFEQGDMGTLVAGVRYNYEKGNVEIDAIANDGLTTNTFINGYVSPKRNNIDLAIKANNTNIAFMETFCKSFLHGVKAYANGEVRLSGPLSHINLTGQLVANGNLIMTPLNTTYTLTNDTVRFVPNRIDLNSCRFTDRHGNVGRLSGEIRHDHLTNLSFNLNVKANKLLVYDTKSFGENTFYGTIFATGDCNIRGRSGEVNIDIDATPYRNSTLVYNVASPQSVNNNSFIHWGSNALLTAEEQQAQSDNDEEHQHNGNHGADIPTDIHLNFLVNCTPDASIRLIMDKQSGDYISLNGYGVLRATYYNKGSFDMFGNYAIERGVYKLTIQNVIKKEFTFEQGSTIAFNGDPYAARLNMKAIYTANGVSLSDLNIGKSFSNNTIRVNCLMNITGTPAAPKVSFDLDLPTVNSNAKQMIYSLINGEEEMNQQVLYLLAVGRFYTQGRNNADLGNANAQSRTSLAMQSLLSSTLSQQLNNVLGTVVNNTNWNFGANIATGDDGWGNAEYEGLLSGRLLNNRLLINGQFGYRDNVNTTKSFIGDFDIRYLLFPSGSMAIKMYNQTNDRYFTRNSLNTQGIGLILKKDFNGWKDLFGITSRKKKKAKPEKKK</sequence>
<keyword evidence="4 6" id="KW-0472">Membrane</keyword>
<feature type="transmembrane region" description="Helical" evidence="6">
    <location>
        <begin position="12"/>
        <end position="35"/>
    </location>
</feature>
<dbReference type="GO" id="GO:0005886">
    <property type="term" value="C:plasma membrane"/>
    <property type="evidence" value="ECO:0007669"/>
    <property type="project" value="InterPro"/>
</dbReference>
<evidence type="ECO:0000256" key="3">
    <source>
        <dbReference type="ARBA" id="ARBA00022989"/>
    </source>
</evidence>
<organism evidence="8 9">
    <name type="scientific">Hoylesella loescheii DSM 19665 = JCM 12249 = ATCC 15930</name>
    <dbReference type="NCBI Taxonomy" id="1122985"/>
    <lineage>
        <taxon>Bacteria</taxon>
        <taxon>Pseudomonadati</taxon>
        <taxon>Bacteroidota</taxon>
        <taxon>Bacteroidia</taxon>
        <taxon>Bacteroidales</taxon>
        <taxon>Prevotellaceae</taxon>
        <taxon>Hoylesella</taxon>
    </lineage>
</organism>
<comment type="caution">
    <text evidence="8">The sequence shown here is derived from an EMBL/GenBank/DDBJ whole genome shotgun (WGS) entry which is preliminary data.</text>
</comment>
<dbReference type="EMBL" id="JNGW01000096">
    <property type="protein sequence ID" value="KDR51697.1"/>
    <property type="molecule type" value="Genomic_DNA"/>
</dbReference>
<accession>A0A069QGC0</accession>
<dbReference type="Pfam" id="PF04357">
    <property type="entry name" value="TamB"/>
    <property type="match status" value="1"/>
</dbReference>
<dbReference type="GO" id="GO:0009306">
    <property type="term" value="P:protein secretion"/>
    <property type="evidence" value="ECO:0007669"/>
    <property type="project" value="InterPro"/>
</dbReference>
<keyword evidence="9" id="KW-1185">Reference proteome</keyword>
<proteinExistence type="predicted"/>